<sequence length="38" mass="4641">MFSRNETESVFVHLNIMPVNYQIMLQYFILHIRISDLK</sequence>
<reference evidence="2" key="1">
    <citation type="submission" date="2014-11" db="EMBL/GenBank/DDBJ databases">
        <authorList>
            <person name="Amaro Gonzalez C."/>
        </authorList>
    </citation>
    <scope>NUCLEOTIDE SEQUENCE</scope>
</reference>
<keyword evidence="1" id="KW-0812">Transmembrane</keyword>
<organism evidence="2">
    <name type="scientific">Anguilla anguilla</name>
    <name type="common">European freshwater eel</name>
    <name type="synonym">Muraena anguilla</name>
    <dbReference type="NCBI Taxonomy" id="7936"/>
    <lineage>
        <taxon>Eukaryota</taxon>
        <taxon>Metazoa</taxon>
        <taxon>Chordata</taxon>
        <taxon>Craniata</taxon>
        <taxon>Vertebrata</taxon>
        <taxon>Euteleostomi</taxon>
        <taxon>Actinopterygii</taxon>
        <taxon>Neopterygii</taxon>
        <taxon>Teleostei</taxon>
        <taxon>Anguilliformes</taxon>
        <taxon>Anguillidae</taxon>
        <taxon>Anguilla</taxon>
    </lineage>
</organism>
<name>A0A0E9UCZ7_ANGAN</name>
<protein>
    <submittedName>
        <fullName evidence="2">Uncharacterized protein</fullName>
    </submittedName>
</protein>
<evidence type="ECO:0000256" key="1">
    <source>
        <dbReference type="SAM" id="Phobius"/>
    </source>
</evidence>
<accession>A0A0E9UCZ7</accession>
<reference evidence="2" key="2">
    <citation type="journal article" date="2015" name="Fish Shellfish Immunol.">
        <title>Early steps in the European eel (Anguilla anguilla)-Vibrio vulnificus interaction in the gills: Role of the RtxA13 toxin.</title>
        <authorList>
            <person name="Callol A."/>
            <person name="Pajuelo D."/>
            <person name="Ebbesson L."/>
            <person name="Teles M."/>
            <person name="MacKenzie S."/>
            <person name="Amaro C."/>
        </authorList>
    </citation>
    <scope>NUCLEOTIDE SEQUENCE</scope>
</reference>
<dbReference type="AlphaFoldDB" id="A0A0E9UCZ7"/>
<keyword evidence="1" id="KW-0472">Membrane</keyword>
<evidence type="ECO:0000313" key="2">
    <source>
        <dbReference type="EMBL" id="JAH63696.1"/>
    </source>
</evidence>
<dbReference type="EMBL" id="GBXM01044881">
    <property type="protein sequence ID" value="JAH63696.1"/>
    <property type="molecule type" value="Transcribed_RNA"/>
</dbReference>
<feature type="transmembrane region" description="Helical" evidence="1">
    <location>
        <begin position="12"/>
        <end position="30"/>
    </location>
</feature>
<keyword evidence="1" id="KW-1133">Transmembrane helix</keyword>
<proteinExistence type="predicted"/>